<dbReference type="OrthoDB" id="2013992at2759"/>
<dbReference type="EMBL" id="NMUH01003186">
    <property type="protein sequence ID" value="MQM04284.1"/>
    <property type="molecule type" value="Genomic_DNA"/>
</dbReference>
<protein>
    <recommendedName>
        <fullName evidence="3">Methyltransferase</fullName>
    </recommendedName>
</protein>
<name>A0A843WJQ3_COLES</name>
<organism evidence="1 2">
    <name type="scientific">Colocasia esculenta</name>
    <name type="common">Wild taro</name>
    <name type="synonym">Arum esculentum</name>
    <dbReference type="NCBI Taxonomy" id="4460"/>
    <lineage>
        <taxon>Eukaryota</taxon>
        <taxon>Viridiplantae</taxon>
        <taxon>Streptophyta</taxon>
        <taxon>Embryophyta</taxon>
        <taxon>Tracheophyta</taxon>
        <taxon>Spermatophyta</taxon>
        <taxon>Magnoliopsida</taxon>
        <taxon>Liliopsida</taxon>
        <taxon>Araceae</taxon>
        <taxon>Aroideae</taxon>
        <taxon>Colocasieae</taxon>
        <taxon>Colocasia</taxon>
    </lineage>
</organism>
<dbReference type="AlphaFoldDB" id="A0A843WJQ3"/>
<evidence type="ECO:0000313" key="1">
    <source>
        <dbReference type="EMBL" id="MQM04284.1"/>
    </source>
</evidence>
<evidence type="ECO:0008006" key="3">
    <source>
        <dbReference type="Google" id="ProtNLM"/>
    </source>
</evidence>
<dbReference type="Proteomes" id="UP000652761">
    <property type="component" value="Unassembled WGS sequence"/>
</dbReference>
<dbReference type="PANTHER" id="PTHR44067:SF9">
    <property type="entry name" value="F22F7.17 PROTEIN"/>
    <property type="match status" value="1"/>
</dbReference>
<gene>
    <name evidence="1" type="ORF">Taro_037082</name>
</gene>
<reference evidence="1" key="1">
    <citation type="submission" date="2017-07" db="EMBL/GenBank/DDBJ databases">
        <title>Taro Niue Genome Assembly and Annotation.</title>
        <authorList>
            <person name="Atibalentja N."/>
            <person name="Keating K."/>
            <person name="Fields C.J."/>
        </authorList>
    </citation>
    <scope>NUCLEOTIDE SEQUENCE</scope>
    <source>
        <strain evidence="1">Niue_2</strain>
        <tissue evidence="1">Leaf</tissue>
    </source>
</reference>
<dbReference type="InterPro" id="IPR053223">
    <property type="entry name" value="Prob_Methyltransferase"/>
</dbReference>
<accession>A0A843WJQ3</accession>
<dbReference type="PANTHER" id="PTHR44067">
    <property type="entry name" value="S-ADENOSYL-L-METHIONINE-DEPENDENT METHYLTRANSFERASE SUPERFAMILY PROTEIN-RELATED"/>
    <property type="match status" value="1"/>
</dbReference>
<keyword evidence="2" id="KW-1185">Reference proteome</keyword>
<sequence>MQELGITIVSTAFDVGAPYSEAITIRGLVPLHATMNQRLPFFDNTMDLIHTSGVLDGWVNLQLMDFVLFDWDLMLRLGGLLWINGFIVCERKYLDDYSYMFQQFRYRKHRWVVSPKSGDDFYLSALLEKPAHYDDRCGLTSKHKCLRPNDQILQCVLRRIYQQSEKRRRQMDQTIN</sequence>
<proteinExistence type="predicted"/>
<evidence type="ECO:0000313" key="2">
    <source>
        <dbReference type="Proteomes" id="UP000652761"/>
    </source>
</evidence>
<comment type="caution">
    <text evidence="1">The sequence shown here is derived from an EMBL/GenBank/DDBJ whole genome shotgun (WGS) entry which is preliminary data.</text>
</comment>